<reference evidence="11 12" key="1">
    <citation type="submission" date="2018-06" db="EMBL/GenBank/DDBJ databases">
        <title>Genomic Encyclopedia of Archaeal and Bacterial Type Strains, Phase II (KMG-II): from individual species to whole genera.</title>
        <authorList>
            <person name="Goeker M."/>
        </authorList>
    </citation>
    <scope>NUCLEOTIDE SEQUENCE [LARGE SCALE GENOMIC DNA]</scope>
    <source>
        <strain evidence="11 12">DSM 23857</strain>
    </source>
</reference>
<feature type="domain" description="ABC transporter" evidence="9">
    <location>
        <begin position="330"/>
        <end position="554"/>
    </location>
</feature>
<proteinExistence type="predicted"/>
<dbReference type="PANTHER" id="PTHR43553:SF11">
    <property type="entry name" value="ABC TRANSPORTER ATP-BINDING_PERMEASE PROTEIN YOJI"/>
    <property type="match status" value="1"/>
</dbReference>
<feature type="transmembrane region" description="Helical" evidence="8">
    <location>
        <begin position="127"/>
        <end position="145"/>
    </location>
</feature>
<keyword evidence="2" id="KW-0813">Transport</keyword>
<dbReference type="InterPro" id="IPR011527">
    <property type="entry name" value="ABC1_TM_dom"/>
</dbReference>
<dbReference type="PROSITE" id="PS50893">
    <property type="entry name" value="ABC_TRANSPORTER_2"/>
    <property type="match status" value="1"/>
</dbReference>
<keyword evidence="4" id="KW-0547">Nucleotide-binding</keyword>
<evidence type="ECO:0000256" key="8">
    <source>
        <dbReference type="SAM" id="Phobius"/>
    </source>
</evidence>
<evidence type="ECO:0000313" key="11">
    <source>
        <dbReference type="EMBL" id="RAJ11146.1"/>
    </source>
</evidence>
<dbReference type="GO" id="GO:0016887">
    <property type="term" value="F:ATP hydrolysis activity"/>
    <property type="evidence" value="ECO:0007669"/>
    <property type="project" value="InterPro"/>
</dbReference>
<dbReference type="AlphaFoldDB" id="A0A327R2U6"/>
<evidence type="ECO:0000259" key="9">
    <source>
        <dbReference type="PROSITE" id="PS50893"/>
    </source>
</evidence>
<name>A0A327R2U6_9BACT</name>
<organism evidence="11 12">
    <name type="scientific">Chitinophaga skermanii</name>
    <dbReference type="NCBI Taxonomy" id="331697"/>
    <lineage>
        <taxon>Bacteria</taxon>
        <taxon>Pseudomonadati</taxon>
        <taxon>Bacteroidota</taxon>
        <taxon>Chitinophagia</taxon>
        <taxon>Chitinophagales</taxon>
        <taxon>Chitinophagaceae</taxon>
        <taxon>Chitinophaga</taxon>
    </lineage>
</organism>
<dbReference type="CDD" id="cd03228">
    <property type="entry name" value="ABCC_MRP_Like"/>
    <property type="match status" value="1"/>
</dbReference>
<evidence type="ECO:0000256" key="3">
    <source>
        <dbReference type="ARBA" id="ARBA00022692"/>
    </source>
</evidence>
<dbReference type="GO" id="GO:0140359">
    <property type="term" value="F:ABC-type transporter activity"/>
    <property type="evidence" value="ECO:0007669"/>
    <property type="project" value="InterPro"/>
</dbReference>
<keyword evidence="5 11" id="KW-0067">ATP-binding</keyword>
<evidence type="ECO:0000259" key="10">
    <source>
        <dbReference type="PROSITE" id="PS50929"/>
    </source>
</evidence>
<dbReference type="GO" id="GO:0005524">
    <property type="term" value="F:ATP binding"/>
    <property type="evidence" value="ECO:0007669"/>
    <property type="project" value="UniProtKB-KW"/>
</dbReference>
<dbReference type="InterPro" id="IPR003593">
    <property type="entry name" value="AAA+_ATPase"/>
</dbReference>
<dbReference type="PROSITE" id="PS50929">
    <property type="entry name" value="ABC_TM1F"/>
    <property type="match status" value="1"/>
</dbReference>
<accession>A0A327R2U6</accession>
<feature type="domain" description="ABC transmembrane type-1" evidence="10">
    <location>
        <begin position="17"/>
        <end position="203"/>
    </location>
</feature>
<dbReference type="InterPro" id="IPR050095">
    <property type="entry name" value="ECF_ABC_transporter_ATP-bd"/>
</dbReference>
<keyword evidence="12" id="KW-1185">Reference proteome</keyword>
<dbReference type="Pfam" id="PF00005">
    <property type="entry name" value="ABC_tran"/>
    <property type="match status" value="1"/>
</dbReference>
<comment type="subcellular location">
    <subcellularLocation>
        <location evidence="1">Cell membrane</location>
        <topology evidence="1">Multi-pass membrane protein</topology>
    </subcellularLocation>
</comment>
<dbReference type="Gene3D" id="1.20.1560.10">
    <property type="entry name" value="ABC transporter type 1, transmembrane domain"/>
    <property type="match status" value="1"/>
</dbReference>
<evidence type="ECO:0000256" key="7">
    <source>
        <dbReference type="ARBA" id="ARBA00023136"/>
    </source>
</evidence>
<keyword evidence="7 8" id="KW-0472">Membrane</keyword>
<evidence type="ECO:0000313" key="12">
    <source>
        <dbReference type="Proteomes" id="UP000249547"/>
    </source>
</evidence>
<dbReference type="Gene3D" id="3.40.50.300">
    <property type="entry name" value="P-loop containing nucleotide triphosphate hydrolases"/>
    <property type="match status" value="1"/>
</dbReference>
<dbReference type="GO" id="GO:0043190">
    <property type="term" value="C:ATP-binding cassette (ABC) transporter complex"/>
    <property type="evidence" value="ECO:0007669"/>
    <property type="project" value="TreeGrafter"/>
</dbReference>
<dbReference type="SUPFAM" id="SSF90123">
    <property type="entry name" value="ABC transporter transmembrane region"/>
    <property type="match status" value="1"/>
</dbReference>
<feature type="transmembrane region" description="Helical" evidence="8">
    <location>
        <begin position="243"/>
        <end position="260"/>
    </location>
</feature>
<dbReference type="PANTHER" id="PTHR43553">
    <property type="entry name" value="HEAVY METAL TRANSPORTER"/>
    <property type="match status" value="1"/>
</dbReference>
<sequence length="555" mass="64089">MKRILRLLKSRSKAFYLLIILLGLGNSLIYSGILYFINQAITNQPVAIWPAYDWVLYLSIIAFSAACNIISQKYLIVLTNEMLVNYENSVLTKVKHATYEKFEKMGKQKIYAALGDSWILAEFPRTFVASANTLIIVLCSIGYMFTVNVPVAATFTVFLVLLSIGFIRSGITIKNEFSAIQRYQDQFYGYMTDFLDGYKEVKMRILRADNILGGFIYNNRAAKKKLSIQTYTKDTIFGFISRFTWYLLIGSIVFLFPRILNFPIAEMTVCLLIVLHMLESMNFFLGNIPFYFRVDGALKKMEDLDQQVEDFRTADMIEKVNLSKEPFESIVFENVEYTYFDEHNSLVFSLGPVNVTLRKNETVFVEGGNGSGKSTFVNLLTGLYIPQSGNIYYNGEKIDLSNADAYRDKLSSIFTSNHLFSENYDEFDIREQNVQLSQLIDMVQLRNILRIDTSKNWFKHHLSKGQQKRLALVYSLLENRDVLIMDEWAAEQDPAFRAYFYQEIINRLKSMGKTIILITHDDRYINQADRVIKFEEGRIVQDALLKPLLEPQFVG</sequence>
<evidence type="ECO:0000256" key="6">
    <source>
        <dbReference type="ARBA" id="ARBA00022989"/>
    </source>
</evidence>
<feature type="transmembrane region" description="Helical" evidence="8">
    <location>
        <begin position="272"/>
        <end position="292"/>
    </location>
</feature>
<feature type="transmembrane region" description="Helical" evidence="8">
    <location>
        <begin position="15"/>
        <end position="37"/>
    </location>
</feature>
<dbReference type="Proteomes" id="UP000249547">
    <property type="component" value="Unassembled WGS sequence"/>
</dbReference>
<dbReference type="InterPro" id="IPR027417">
    <property type="entry name" value="P-loop_NTPase"/>
</dbReference>
<keyword evidence="6 8" id="KW-1133">Transmembrane helix</keyword>
<dbReference type="OrthoDB" id="846150at2"/>
<protein>
    <submittedName>
        <fullName evidence="11">Putative ATP-binding cassette transporter/putative ATP-binding cassette transporter</fullName>
    </submittedName>
</protein>
<comment type="caution">
    <text evidence="11">The sequence shown here is derived from an EMBL/GenBank/DDBJ whole genome shotgun (WGS) entry which is preliminary data.</text>
</comment>
<dbReference type="EMBL" id="QLLL01000001">
    <property type="protein sequence ID" value="RAJ11146.1"/>
    <property type="molecule type" value="Genomic_DNA"/>
</dbReference>
<feature type="transmembrane region" description="Helical" evidence="8">
    <location>
        <begin position="151"/>
        <end position="171"/>
    </location>
</feature>
<dbReference type="SUPFAM" id="SSF52540">
    <property type="entry name" value="P-loop containing nucleoside triphosphate hydrolases"/>
    <property type="match status" value="1"/>
</dbReference>
<evidence type="ECO:0000256" key="1">
    <source>
        <dbReference type="ARBA" id="ARBA00004651"/>
    </source>
</evidence>
<evidence type="ECO:0000256" key="4">
    <source>
        <dbReference type="ARBA" id="ARBA00022741"/>
    </source>
</evidence>
<gene>
    <name evidence="11" type="ORF">LX64_00754</name>
</gene>
<evidence type="ECO:0000256" key="2">
    <source>
        <dbReference type="ARBA" id="ARBA00022448"/>
    </source>
</evidence>
<dbReference type="SMART" id="SM00382">
    <property type="entry name" value="AAA"/>
    <property type="match status" value="1"/>
</dbReference>
<dbReference type="RefSeq" id="WP_111596242.1">
    <property type="nucleotide sequence ID" value="NZ_QLLL01000001.1"/>
</dbReference>
<feature type="transmembrane region" description="Helical" evidence="8">
    <location>
        <begin position="49"/>
        <end position="70"/>
    </location>
</feature>
<dbReference type="InterPro" id="IPR036640">
    <property type="entry name" value="ABC1_TM_sf"/>
</dbReference>
<dbReference type="InterPro" id="IPR003439">
    <property type="entry name" value="ABC_transporter-like_ATP-bd"/>
</dbReference>
<evidence type="ECO:0000256" key="5">
    <source>
        <dbReference type="ARBA" id="ARBA00022840"/>
    </source>
</evidence>
<keyword evidence="3 8" id="KW-0812">Transmembrane</keyword>